<organism evidence="13 14">
    <name type="scientific">Trichoplax adhaerens</name>
    <name type="common">Trichoplax reptans</name>
    <dbReference type="NCBI Taxonomy" id="10228"/>
    <lineage>
        <taxon>Eukaryota</taxon>
        <taxon>Metazoa</taxon>
        <taxon>Placozoa</taxon>
        <taxon>Uniplacotomia</taxon>
        <taxon>Trichoplacea</taxon>
        <taxon>Trichoplacidae</taxon>
        <taxon>Trichoplax</taxon>
    </lineage>
</organism>
<protein>
    <recommendedName>
        <fullName evidence="12">G-protein coupled receptors family 3 profile domain-containing protein</fullName>
    </recommendedName>
</protein>
<dbReference type="eggNOG" id="KOG1056">
    <property type="taxonomic scope" value="Eukaryota"/>
</dbReference>
<dbReference type="PROSITE" id="PS50259">
    <property type="entry name" value="G_PROTEIN_RECEP_F3_4"/>
    <property type="match status" value="1"/>
</dbReference>
<comment type="subcellular location">
    <subcellularLocation>
        <location evidence="1">Cell membrane</location>
        <topology evidence="1">Multi-pass membrane protein</topology>
    </subcellularLocation>
</comment>
<dbReference type="GO" id="GO:0005886">
    <property type="term" value="C:plasma membrane"/>
    <property type="evidence" value="ECO:0000318"/>
    <property type="project" value="GO_Central"/>
</dbReference>
<dbReference type="OMA" id="HEIHTFR"/>
<dbReference type="SUPFAM" id="SSF53822">
    <property type="entry name" value="Periplasmic binding protein-like I"/>
    <property type="match status" value="1"/>
</dbReference>
<dbReference type="RefSeq" id="XP_002112666.1">
    <property type="nucleotide sequence ID" value="XM_002112630.1"/>
</dbReference>
<evidence type="ECO:0000256" key="11">
    <source>
        <dbReference type="SAM" id="Phobius"/>
    </source>
</evidence>
<feature type="transmembrane region" description="Helical" evidence="11">
    <location>
        <begin position="561"/>
        <end position="580"/>
    </location>
</feature>
<feature type="transmembrane region" description="Helical" evidence="11">
    <location>
        <begin position="592"/>
        <end position="616"/>
    </location>
</feature>
<evidence type="ECO:0000256" key="9">
    <source>
        <dbReference type="ARBA" id="ARBA00023180"/>
    </source>
</evidence>
<dbReference type="PRINTS" id="PR00248">
    <property type="entry name" value="GPCRMGR"/>
</dbReference>
<dbReference type="InterPro" id="IPR038550">
    <property type="entry name" value="GPCR_3_9-Cys_sf"/>
</dbReference>
<gene>
    <name evidence="13" type="ORF">TRIADDRAFT_25328</name>
</gene>
<evidence type="ECO:0000256" key="7">
    <source>
        <dbReference type="ARBA" id="ARBA00023136"/>
    </source>
</evidence>
<dbReference type="InterPro" id="IPR000337">
    <property type="entry name" value="GPCR_3"/>
</dbReference>
<feature type="transmembrane region" description="Helical" evidence="11">
    <location>
        <begin position="684"/>
        <end position="705"/>
    </location>
</feature>
<evidence type="ECO:0000256" key="10">
    <source>
        <dbReference type="ARBA" id="ARBA00023224"/>
    </source>
</evidence>
<feature type="transmembrane region" description="Helical" evidence="11">
    <location>
        <begin position="637"/>
        <end position="659"/>
    </location>
</feature>
<accession>B3RWY5</accession>
<evidence type="ECO:0000256" key="6">
    <source>
        <dbReference type="ARBA" id="ARBA00023040"/>
    </source>
</evidence>
<dbReference type="InterPro" id="IPR028082">
    <property type="entry name" value="Peripla_BP_I"/>
</dbReference>
<dbReference type="AlphaFoldDB" id="B3RWY5"/>
<sequence length="810" mass="92132">MNIERVYNSHADKYIPNYDVKMKRVLAIIYSIEMVNKNKHLLPNVSLGYDMRDYCSCTRVALTQSFDFVKSFSATNCDEKYSQDHAAIMGTETSKDSIAVATLIGDYHIPMVSYFSSSHILSDTVRFKTFFRTIPSDINQAKALVKLVKYFGWNYVALVAVTDSYGDALASSFSAMASTVGICIPIHRIISTLDGKNQIRNIVQDIAKNDKVNVILLMVTLTEAKLFIEELYNQNVTGKTLVGCDAWIGDKLLRIVNHIYFDQQGVIGLTFSPNYIDDFERYLANINLCQQDNNVWLQEYQRWRNWGNPLSRHCKLPRVPKVRVNSSLLDESAAGNIIDGVYAIAYSLHKLLNCSTQYCPYIDFRHFPRMKFIKILRKITFPGLTASRFRFDINGDRYTDYSIANIQKHPTTGRFYLRAVGRVGNDLQIKADKDKFVWNFPLNDKDEIDSHPKSRCSEDCQPGTYRDDIETGGCCWNCKPCPDNYYSNQTNSPLCHACLLGFKSNANRSECIKVNITNLSLRDPLVIFLFSFLVAAVLLTAIIWIMMCYYRHTPVVKASNFPLTNLLLFSLMCIYIAPAVNLMPQSKVTCTVMSYSFSLALLLTLAIITARAHLLSRLFITKPWPADRNRLLNSNKGYVVLIIGVMIIAVILLIFLNYIDPLYVERYISPTNVAYPYCYSKNSLGVMVFSAIQIVMDLLCIYYAFKIRKIPSNFNEARYIFFASLIMCMLFITVLSASFVEHGPYETAIQVIGVTLISLSTTLCIFAPKIYVIYYDMEFNVKKNAIAAIVQYSFQDNIFGSRNASSGSQK</sequence>
<dbReference type="GeneID" id="6754317"/>
<dbReference type="PhylomeDB" id="B3RWY5"/>
<evidence type="ECO:0000256" key="2">
    <source>
        <dbReference type="ARBA" id="ARBA00022475"/>
    </source>
</evidence>
<keyword evidence="2" id="KW-1003">Cell membrane</keyword>
<dbReference type="HOGENOM" id="CLU_005389_1_1_1"/>
<dbReference type="InterPro" id="IPR017978">
    <property type="entry name" value="GPCR_3_C"/>
</dbReference>
<dbReference type="PANTHER" id="PTHR24060">
    <property type="entry name" value="METABOTROPIC GLUTAMATE RECEPTOR"/>
    <property type="match status" value="1"/>
</dbReference>
<keyword evidence="7 11" id="KW-0472">Membrane</keyword>
<evidence type="ECO:0000256" key="3">
    <source>
        <dbReference type="ARBA" id="ARBA00022692"/>
    </source>
</evidence>
<evidence type="ECO:0000259" key="12">
    <source>
        <dbReference type="PROSITE" id="PS50259"/>
    </source>
</evidence>
<dbReference type="InterPro" id="IPR050726">
    <property type="entry name" value="mGluR"/>
</dbReference>
<dbReference type="Gene3D" id="2.10.50.30">
    <property type="entry name" value="GPCR, family 3, nine cysteines domain"/>
    <property type="match status" value="1"/>
</dbReference>
<feature type="transmembrane region" description="Helical" evidence="11">
    <location>
        <begin position="525"/>
        <end position="549"/>
    </location>
</feature>
<reference evidence="13 14" key="1">
    <citation type="journal article" date="2008" name="Nature">
        <title>The Trichoplax genome and the nature of placozoans.</title>
        <authorList>
            <person name="Srivastava M."/>
            <person name="Begovic E."/>
            <person name="Chapman J."/>
            <person name="Putnam N.H."/>
            <person name="Hellsten U."/>
            <person name="Kawashima T."/>
            <person name="Kuo A."/>
            <person name="Mitros T."/>
            <person name="Salamov A."/>
            <person name="Carpenter M.L."/>
            <person name="Signorovitch A.Y."/>
            <person name="Moreno M.A."/>
            <person name="Kamm K."/>
            <person name="Grimwood J."/>
            <person name="Schmutz J."/>
            <person name="Shapiro H."/>
            <person name="Grigoriev I.V."/>
            <person name="Buss L.W."/>
            <person name="Schierwater B."/>
            <person name="Dellaporta S.L."/>
            <person name="Rokhsar D.S."/>
        </authorList>
    </citation>
    <scope>NUCLEOTIDE SEQUENCE [LARGE SCALE GENOMIC DNA]</scope>
    <source>
        <strain evidence="13 14">Grell-BS-1999</strain>
    </source>
</reference>
<dbReference type="CDD" id="cd13953">
    <property type="entry name" value="7tm_classC_mGluR-like"/>
    <property type="match status" value="1"/>
</dbReference>
<keyword evidence="3 11" id="KW-0812">Transmembrane</keyword>
<dbReference type="Pfam" id="PF07562">
    <property type="entry name" value="NCD3G"/>
    <property type="match status" value="1"/>
</dbReference>
<evidence type="ECO:0000256" key="4">
    <source>
        <dbReference type="ARBA" id="ARBA00022729"/>
    </source>
</evidence>
<dbReference type="EMBL" id="DS985245">
    <property type="protein sequence ID" value="EDV24776.1"/>
    <property type="molecule type" value="Genomic_DNA"/>
</dbReference>
<dbReference type="GO" id="GO:0001640">
    <property type="term" value="F:adenylate cyclase inhibiting G protein-coupled glutamate receptor activity"/>
    <property type="evidence" value="ECO:0000318"/>
    <property type="project" value="GO_Central"/>
</dbReference>
<dbReference type="FunFam" id="2.10.50.30:FF:000005">
    <property type="entry name" value="Metabotropic glutamate receptor"/>
    <property type="match status" value="1"/>
</dbReference>
<feature type="transmembrane region" description="Helical" evidence="11">
    <location>
        <begin position="717"/>
        <end position="739"/>
    </location>
</feature>
<keyword evidence="8" id="KW-0675">Receptor</keyword>
<keyword evidence="9" id="KW-0325">Glycoprotein</keyword>
<dbReference type="Pfam" id="PF01094">
    <property type="entry name" value="ANF_receptor"/>
    <property type="match status" value="1"/>
</dbReference>
<keyword evidence="5 11" id="KW-1133">Transmembrane helix</keyword>
<proteinExistence type="predicted"/>
<dbReference type="KEGG" id="tad:TRIADDRAFT_25328"/>
<keyword evidence="4" id="KW-0732">Signal</keyword>
<keyword evidence="6" id="KW-0297">G-protein coupled receptor</keyword>
<dbReference type="GO" id="GO:0051966">
    <property type="term" value="P:regulation of synaptic transmission, glutamatergic"/>
    <property type="evidence" value="ECO:0000318"/>
    <property type="project" value="GO_Central"/>
</dbReference>
<evidence type="ECO:0000313" key="14">
    <source>
        <dbReference type="Proteomes" id="UP000009022"/>
    </source>
</evidence>
<evidence type="ECO:0000256" key="1">
    <source>
        <dbReference type="ARBA" id="ARBA00004651"/>
    </source>
</evidence>
<name>B3RWY5_TRIAD</name>
<evidence type="ECO:0000256" key="5">
    <source>
        <dbReference type="ARBA" id="ARBA00022989"/>
    </source>
</evidence>
<dbReference type="FunFam" id="3.40.50.2300:FF:000016">
    <property type="entry name" value="Taste 1 receptor member 2"/>
    <property type="match status" value="1"/>
</dbReference>
<keyword evidence="10" id="KW-0807">Transducer</keyword>
<dbReference type="Pfam" id="PF00003">
    <property type="entry name" value="7tm_3"/>
    <property type="match status" value="1"/>
</dbReference>
<keyword evidence="14" id="KW-1185">Reference proteome</keyword>
<dbReference type="InParanoid" id="B3RWY5"/>
<evidence type="ECO:0000256" key="8">
    <source>
        <dbReference type="ARBA" id="ARBA00023170"/>
    </source>
</evidence>
<dbReference type="InterPro" id="IPR001828">
    <property type="entry name" value="ANF_lig-bd_rcpt"/>
</dbReference>
<feature type="transmembrane region" description="Helical" evidence="11">
    <location>
        <begin position="751"/>
        <end position="774"/>
    </location>
</feature>
<feature type="domain" description="G-protein coupled receptors family 3 profile" evidence="12">
    <location>
        <begin position="525"/>
        <end position="783"/>
    </location>
</feature>
<dbReference type="GO" id="GO:0007216">
    <property type="term" value="P:G protein-coupled glutamate receptor signaling pathway"/>
    <property type="evidence" value="ECO:0000318"/>
    <property type="project" value="GO_Central"/>
</dbReference>
<dbReference type="Gene3D" id="3.40.50.2300">
    <property type="match status" value="2"/>
</dbReference>
<dbReference type="InterPro" id="IPR011500">
    <property type="entry name" value="GPCR_3_9-Cys_dom"/>
</dbReference>
<dbReference type="Proteomes" id="UP000009022">
    <property type="component" value="Unassembled WGS sequence"/>
</dbReference>
<evidence type="ECO:0000313" key="13">
    <source>
        <dbReference type="EMBL" id="EDV24776.1"/>
    </source>
</evidence>
<dbReference type="OrthoDB" id="5984008at2759"/>
<dbReference type="CTD" id="6754317"/>